<dbReference type="InterPro" id="IPR027414">
    <property type="entry name" value="GH95_N_dom"/>
</dbReference>
<keyword evidence="6" id="KW-1185">Reference proteome</keyword>
<feature type="signal peptide" evidence="1">
    <location>
        <begin position="1"/>
        <end position="20"/>
    </location>
</feature>
<dbReference type="Pfam" id="PF14498">
    <property type="entry name" value="Glyco_hyd_65N_2"/>
    <property type="match status" value="1"/>
</dbReference>
<dbReference type="EMBL" id="JBHSGN010000121">
    <property type="protein sequence ID" value="MFC4675975.1"/>
    <property type="molecule type" value="Genomic_DNA"/>
</dbReference>
<comment type="caution">
    <text evidence="5">The sequence shown here is derived from an EMBL/GenBank/DDBJ whole genome shotgun (WGS) entry which is preliminary data.</text>
</comment>
<evidence type="ECO:0000313" key="5">
    <source>
        <dbReference type="EMBL" id="MFC4675975.1"/>
    </source>
</evidence>
<keyword evidence="5" id="KW-0378">Hydrolase</keyword>
<protein>
    <submittedName>
        <fullName evidence="5">Glycoside hydrolase N-terminal domain-containing protein</fullName>
    </submittedName>
</protein>
<feature type="domain" description="Alpha fucosidase A-like C-terminal" evidence="3">
    <location>
        <begin position="693"/>
        <end position="758"/>
    </location>
</feature>
<feature type="chain" id="PRO_5047460827" evidence="1">
    <location>
        <begin position="21"/>
        <end position="818"/>
    </location>
</feature>
<dbReference type="InterPro" id="IPR049053">
    <property type="entry name" value="AFCA-like_C"/>
</dbReference>
<dbReference type="GO" id="GO:0016787">
    <property type="term" value="F:hydrolase activity"/>
    <property type="evidence" value="ECO:0007669"/>
    <property type="project" value="UniProtKB-KW"/>
</dbReference>
<dbReference type="Pfam" id="PF21307">
    <property type="entry name" value="Glyco_hydro_95_C"/>
    <property type="match status" value="1"/>
</dbReference>
<gene>
    <name evidence="5" type="ORF">ACFO6W_19995</name>
</gene>
<dbReference type="InterPro" id="IPR012341">
    <property type="entry name" value="6hp_glycosidase-like_sf"/>
</dbReference>
<feature type="domain" description="Glycosyl hydrolase family 95 N-terminal" evidence="2">
    <location>
        <begin position="27"/>
        <end position="262"/>
    </location>
</feature>
<dbReference type="SUPFAM" id="SSF48208">
    <property type="entry name" value="Six-hairpin glycosidases"/>
    <property type="match status" value="1"/>
</dbReference>
<evidence type="ECO:0000256" key="1">
    <source>
        <dbReference type="SAM" id="SignalP"/>
    </source>
</evidence>
<dbReference type="Proteomes" id="UP001596023">
    <property type="component" value="Unassembled WGS sequence"/>
</dbReference>
<evidence type="ECO:0000259" key="4">
    <source>
        <dbReference type="Pfam" id="PF22124"/>
    </source>
</evidence>
<evidence type="ECO:0000313" key="6">
    <source>
        <dbReference type="Proteomes" id="UP001596023"/>
    </source>
</evidence>
<dbReference type="InterPro" id="IPR008928">
    <property type="entry name" value="6-hairpin_glycosidase_sf"/>
</dbReference>
<accession>A0ABV9L0P0</accession>
<organism evidence="5 6">
    <name type="scientific">Dysgonomonas termitidis</name>
    <dbReference type="NCBI Taxonomy" id="1516126"/>
    <lineage>
        <taxon>Bacteria</taxon>
        <taxon>Pseudomonadati</taxon>
        <taxon>Bacteroidota</taxon>
        <taxon>Bacteroidia</taxon>
        <taxon>Bacteroidales</taxon>
        <taxon>Dysgonomonadaceae</taxon>
        <taxon>Dysgonomonas</taxon>
    </lineage>
</organism>
<sequence>MMLKRIILSLFISLALVANAQQGMKFWYDKPALDWNEALPLGNGRLGAMVFGNPSVEQLQLNEETVWAGSPNSNAHKLEDGVLEKVRNLIFEGKYVEAQDLATAKIMSPTNHGMPYQTMGDLFISFPGHNRYTAFYRDLNISDAVASVSYKVGDVTYRREIFTSFTDQAIIVRLTADKPASITCNAFLTTPQEKVERFIEDNQLVLTGITPAHEKQSGKVQLETRVKPKVEGGKYTVSDHIISVENADEVILYVTIATNFVNYKDITGDKTAKCKKYMETAFSNDYEKAKSEHTAFFQQYMNRMSLDLGKTAESQKPTDIRIRDFAKTFDPELAALYFQFGRYLLISSSLPGTQPANLQGIWNDRYLPSWDSKYTCNINVEMNYWPAEVTNLSEMHEPMLQMVREVAETGAHTAKLMYNARGWVIHHNTDIWRITGPVDRAASGMWPAGGAWVSQHLWYRYEYTGDLDYLRSVYPVMKGAAMFFNDFLIEEPEHGWLVVSPSNSPENTHAGSNGKATITAGCTMDNQLVFDLFSNVIKASELLGIDKSFADTLKMKREKLPPMQIGRHNQLQEWLYDWDSPDDKHRHVSHLYGLYPGNQISPIHTPQLFEAAKNSLTYRGDPSTGWSMGWKVCLWARLLDGNHAYTLLRNQLDLVTNEKKKGGTYSNMFDAHPPFQIDGNFGCTAGIAEMLMQSHDGFIYFLPALPDVWKDGSIKGLVARGGFVIDMDWKDGKVSNLKITSRYGGNCRIRIASVLKGTGLKKAKGENANILFETPKVKPALISDEATLHATPLDLDKATRLYDLSTEKGKTYTLKGAK</sequence>
<dbReference type="Pfam" id="PF22124">
    <property type="entry name" value="Glyco_hydro_95_cat"/>
    <property type="match status" value="1"/>
</dbReference>
<feature type="domain" description="Glycosyl hydrolase family 95 catalytic" evidence="4">
    <location>
        <begin position="286"/>
        <end position="691"/>
    </location>
</feature>
<dbReference type="InterPro" id="IPR016518">
    <property type="entry name" value="Alpha-L-fucosidase"/>
</dbReference>
<reference evidence="6" key="1">
    <citation type="journal article" date="2019" name="Int. J. Syst. Evol. Microbiol.">
        <title>The Global Catalogue of Microorganisms (GCM) 10K type strain sequencing project: providing services to taxonomists for standard genome sequencing and annotation.</title>
        <authorList>
            <consortium name="The Broad Institute Genomics Platform"/>
            <consortium name="The Broad Institute Genome Sequencing Center for Infectious Disease"/>
            <person name="Wu L."/>
            <person name="Ma J."/>
        </authorList>
    </citation>
    <scope>NUCLEOTIDE SEQUENCE [LARGE SCALE GENOMIC DNA]</scope>
    <source>
        <strain evidence="6">CCUG 66188</strain>
    </source>
</reference>
<proteinExistence type="predicted"/>
<evidence type="ECO:0000259" key="2">
    <source>
        <dbReference type="Pfam" id="PF14498"/>
    </source>
</evidence>
<dbReference type="PIRSF" id="PIRSF007663">
    <property type="entry name" value="UCP007663"/>
    <property type="match status" value="1"/>
</dbReference>
<keyword evidence="1" id="KW-0732">Signal</keyword>
<dbReference type="PANTHER" id="PTHR31084:SF0">
    <property type="entry name" value="ALPHA-L-FUCOSIDASE 2"/>
    <property type="match status" value="1"/>
</dbReference>
<dbReference type="PANTHER" id="PTHR31084">
    <property type="entry name" value="ALPHA-L-FUCOSIDASE 2"/>
    <property type="match status" value="1"/>
</dbReference>
<dbReference type="InterPro" id="IPR054363">
    <property type="entry name" value="GH95_cat"/>
</dbReference>
<name>A0ABV9L0P0_9BACT</name>
<evidence type="ECO:0000259" key="3">
    <source>
        <dbReference type="Pfam" id="PF21307"/>
    </source>
</evidence>
<dbReference type="Gene3D" id="1.50.10.10">
    <property type="match status" value="1"/>
</dbReference>
<dbReference type="RefSeq" id="WP_380000099.1">
    <property type="nucleotide sequence ID" value="NZ_JBHSGN010000121.1"/>
</dbReference>